<evidence type="ECO:0000313" key="3">
    <source>
        <dbReference type="Proteomes" id="UP000218334"/>
    </source>
</evidence>
<proteinExistence type="predicted"/>
<dbReference type="Proteomes" id="UP000218334">
    <property type="component" value="Unassembled WGS sequence"/>
</dbReference>
<feature type="compositionally biased region" description="Polar residues" evidence="1">
    <location>
        <begin position="358"/>
        <end position="381"/>
    </location>
</feature>
<name>A0A2H3BL36_9AGAR</name>
<dbReference type="AlphaFoldDB" id="A0A2H3BL36"/>
<accession>A0A2H3BL36</accession>
<dbReference type="EMBL" id="KZ293435">
    <property type="protein sequence ID" value="PBK67712.1"/>
    <property type="molecule type" value="Genomic_DNA"/>
</dbReference>
<protein>
    <submittedName>
        <fullName evidence="2">Uncharacterized protein</fullName>
    </submittedName>
</protein>
<sequence length="508" mass="57097">MPLGIARRRSPLARGRCYLVFLSFADIVIHIDVEQLAISLSTLFEYKIANSGKENTAVLGRGGGTRKDQNCMPLRLAAPSLKVRLLEVKWRIRSRAHFFLVDETNLSNFLHSTLVFLLRHKARLDPRYFVLGVYTPYTLVQRHKASSPGGEIYVRERPVAVLSIPLLPYLIIKEIVWLPFLSLLEEVTRNDKEYLGLSRGLAVTDGRTRVEREIGPEGTQCRDGILGYVHTRTITSTLNPLPASRLPPAAIGLVSVPYTPHGPEKTVLRRLSRLDSIARPMVIPYEVGTSPTCTEMLGLIVSPASLLKPIRVHWMMRHSLDKKDPMRKPFRRTAHMYPGDAEGAGVLPGQKRKFYLDQHNSGSGKVPRTSEQQDAATQSLTQEDEEPEHLCDLQKGENDEDEDYAQYRGTQLQMLYYDRSSIIVSQEIDIVNDLDSFIAMLVGLHRLTLDKHVIHNFVEGPILSDYTEYTKETRDNTATLFEGRTSTLKKVDVGTPVVLTLGCCRGGG</sequence>
<feature type="region of interest" description="Disordered" evidence="1">
    <location>
        <begin position="357"/>
        <end position="403"/>
    </location>
</feature>
<evidence type="ECO:0000313" key="2">
    <source>
        <dbReference type="EMBL" id="PBK67712.1"/>
    </source>
</evidence>
<keyword evidence="3" id="KW-1185">Reference proteome</keyword>
<feature type="compositionally biased region" description="Basic and acidic residues" evidence="1">
    <location>
        <begin position="388"/>
        <end position="397"/>
    </location>
</feature>
<evidence type="ECO:0000256" key="1">
    <source>
        <dbReference type="SAM" id="MobiDB-lite"/>
    </source>
</evidence>
<organism evidence="2 3">
    <name type="scientific">Armillaria solidipes</name>
    <dbReference type="NCBI Taxonomy" id="1076256"/>
    <lineage>
        <taxon>Eukaryota</taxon>
        <taxon>Fungi</taxon>
        <taxon>Dikarya</taxon>
        <taxon>Basidiomycota</taxon>
        <taxon>Agaricomycotina</taxon>
        <taxon>Agaricomycetes</taxon>
        <taxon>Agaricomycetidae</taxon>
        <taxon>Agaricales</taxon>
        <taxon>Marasmiineae</taxon>
        <taxon>Physalacriaceae</taxon>
        <taxon>Armillaria</taxon>
    </lineage>
</organism>
<reference evidence="3" key="1">
    <citation type="journal article" date="2017" name="Nat. Ecol. Evol.">
        <title>Genome expansion and lineage-specific genetic innovations in the forest pathogenic fungi Armillaria.</title>
        <authorList>
            <person name="Sipos G."/>
            <person name="Prasanna A.N."/>
            <person name="Walter M.C."/>
            <person name="O'Connor E."/>
            <person name="Balint B."/>
            <person name="Krizsan K."/>
            <person name="Kiss B."/>
            <person name="Hess J."/>
            <person name="Varga T."/>
            <person name="Slot J."/>
            <person name="Riley R."/>
            <person name="Boka B."/>
            <person name="Rigling D."/>
            <person name="Barry K."/>
            <person name="Lee J."/>
            <person name="Mihaltcheva S."/>
            <person name="LaButti K."/>
            <person name="Lipzen A."/>
            <person name="Waldron R."/>
            <person name="Moloney N.M."/>
            <person name="Sperisen C."/>
            <person name="Kredics L."/>
            <person name="Vagvoelgyi C."/>
            <person name="Patrignani A."/>
            <person name="Fitzpatrick D."/>
            <person name="Nagy I."/>
            <person name="Doyle S."/>
            <person name="Anderson J.B."/>
            <person name="Grigoriev I.V."/>
            <person name="Gueldener U."/>
            <person name="Muensterkoetter M."/>
            <person name="Nagy L.G."/>
        </authorList>
    </citation>
    <scope>NUCLEOTIDE SEQUENCE [LARGE SCALE GENOMIC DNA]</scope>
    <source>
        <strain evidence="3">28-4</strain>
    </source>
</reference>
<gene>
    <name evidence="2" type="ORF">ARMSODRAFT_1044500</name>
</gene>